<dbReference type="Proteomes" id="UP000715965">
    <property type="component" value="Unassembled WGS sequence"/>
</dbReference>
<feature type="transmembrane region" description="Helical" evidence="1">
    <location>
        <begin position="401"/>
        <end position="421"/>
    </location>
</feature>
<evidence type="ECO:0000313" key="4">
    <source>
        <dbReference type="EMBL" id="MBE7941045.1"/>
    </source>
</evidence>
<feature type="domain" description="DUF4010" evidence="3">
    <location>
        <begin position="180"/>
        <end position="393"/>
    </location>
</feature>
<name>A0ABR9SFK5_9BURK</name>
<feature type="transmembrane region" description="Helical" evidence="1">
    <location>
        <begin position="6"/>
        <end position="25"/>
    </location>
</feature>
<protein>
    <submittedName>
        <fullName evidence="4">MgtC/SapB family protein</fullName>
    </submittedName>
</protein>
<accession>A0ABR9SFK5</accession>
<keyword evidence="1" id="KW-0812">Transmembrane</keyword>
<feature type="transmembrane region" description="Helical" evidence="1">
    <location>
        <begin position="62"/>
        <end position="80"/>
    </location>
</feature>
<feature type="domain" description="MgtC/SapB/SrpB/YhiD N-terminal" evidence="2">
    <location>
        <begin position="9"/>
        <end position="132"/>
    </location>
</feature>
<feature type="transmembrane region" description="Helical" evidence="1">
    <location>
        <begin position="374"/>
        <end position="395"/>
    </location>
</feature>
<proteinExistence type="predicted"/>
<comment type="caution">
    <text evidence="4">The sequence shown here is derived from an EMBL/GenBank/DDBJ whole genome shotgun (WGS) entry which is preliminary data.</text>
</comment>
<evidence type="ECO:0000313" key="5">
    <source>
        <dbReference type="Proteomes" id="UP000715965"/>
    </source>
</evidence>
<dbReference type="InterPro" id="IPR049177">
    <property type="entry name" value="MgtC_SapB_SrpB_YhiD_N"/>
</dbReference>
<evidence type="ECO:0000259" key="2">
    <source>
        <dbReference type="Pfam" id="PF02308"/>
    </source>
</evidence>
<dbReference type="RefSeq" id="WP_193780588.1">
    <property type="nucleotide sequence ID" value="NZ_JADDOJ010000037.1"/>
</dbReference>
<dbReference type="Pfam" id="PF13194">
    <property type="entry name" value="DUF4010"/>
    <property type="match status" value="1"/>
</dbReference>
<reference evidence="4 5" key="1">
    <citation type="submission" date="2020-10" db="EMBL/GenBank/DDBJ databases">
        <title>Draft genome of Ramlibacter aquaticus LMG 30558.</title>
        <authorList>
            <person name="Props R."/>
        </authorList>
    </citation>
    <scope>NUCLEOTIDE SEQUENCE [LARGE SCALE GENOMIC DNA]</scope>
    <source>
        <strain evidence="4 5">LMG 30558</strain>
    </source>
</reference>
<feature type="transmembrane region" description="Helical" evidence="1">
    <location>
        <begin position="92"/>
        <end position="124"/>
    </location>
</feature>
<feature type="transmembrane region" description="Helical" evidence="1">
    <location>
        <begin position="201"/>
        <end position="222"/>
    </location>
</feature>
<dbReference type="InterPro" id="IPR025105">
    <property type="entry name" value="DUF4010"/>
</dbReference>
<evidence type="ECO:0000256" key="1">
    <source>
        <dbReference type="SAM" id="Phobius"/>
    </source>
</evidence>
<evidence type="ECO:0000259" key="3">
    <source>
        <dbReference type="Pfam" id="PF13194"/>
    </source>
</evidence>
<feature type="transmembrane region" description="Helical" evidence="1">
    <location>
        <begin position="37"/>
        <end position="56"/>
    </location>
</feature>
<sequence>MILGPYASLGVALAAGLLVGLERGWRERELPDGGRIAGLRTFALIGLVGGLLALLPSPAVPLGVGLAAVALLFAVGYRRVAAEQGTLSITTAVAALSTFTLGALATSGQPVIAIGGAVVVAVLLDLKTVLHGWLRLVQPAEINALLQLGVLSAVVLPLLPDQGLGPYEAVNPFRLWIAVILIASISLLGHVATRWRGERSGLLWTGLLGGLASSTAATFALSRLARAGEAGPRSAAAGVLAACGMMFFRIAAVILALRPGMSWRLLVLLAGLGLLTLGAAALCWRRSDSAARPAGAAAAASAAPVFDLRTALGFGLVLAVVAVIARAASQAFGAAGLYAVAFISGLADVDAILVSAVQMSGQGIIGVPQASSALLLAVAANMLLKAVAAWAIGGAAVGRPVASGFAATTLAGAAVLLLGGLG</sequence>
<keyword evidence="1" id="KW-1133">Transmembrane helix</keyword>
<gene>
    <name evidence="4" type="ORF">IM725_10730</name>
</gene>
<feature type="transmembrane region" description="Helical" evidence="1">
    <location>
        <begin position="263"/>
        <end position="284"/>
    </location>
</feature>
<dbReference type="PANTHER" id="PTHR39084">
    <property type="entry name" value="MEMBRANE PROTEIN-RELATED"/>
    <property type="match status" value="1"/>
</dbReference>
<feature type="transmembrane region" description="Helical" evidence="1">
    <location>
        <begin position="144"/>
        <end position="161"/>
    </location>
</feature>
<keyword evidence="1" id="KW-0472">Membrane</keyword>
<feature type="transmembrane region" description="Helical" evidence="1">
    <location>
        <begin position="305"/>
        <end position="325"/>
    </location>
</feature>
<organism evidence="4 5">
    <name type="scientific">Ramlibacter aquaticus</name>
    <dbReference type="NCBI Taxonomy" id="2780094"/>
    <lineage>
        <taxon>Bacteria</taxon>
        <taxon>Pseudomonadati</taxon>
        <taxon>Pseudomonadota</taxon>
        <taxon>Betaproteobacteria</taxon>
        <taxon>Burkholderiales</taxon>
        <taxon>Comamonadaceae</taxon>
        <taxon>Ramlibacter</taxon>
    </lineage>
</organism>
<feature type="transmembrane region" description="Helical" evidence="1">
    <location>
        <begin position="331"/>
        <end position="353"/>
    </location>
</feature>
<dbReference type="PANTHER" id="PTHR39084:SF1">
    <property type="entry name" value="DUF4010 DOMAIN-CONTAINING PROTEIN"/>
    <property type="match status" value="1"/>
</dbReference>
<dbReference type="EMBL" id="JADDOJ010000037">
    <property type="protein sequence ID" value="MBE7941045.1"/>
    <property type="molecule type" value="Genomic_DNA"/>
</dbReference>
<feature type="transmembrane region" description="Helical" evidence="1">
    <location>
        <begin position="234"/>
        <end position="257"/>
    </location>
</feature>
<keyword evidence="5" id="KW-1185">Reference proteome</keyword>
<dbReference type="Pfam" id="PF02308">
    <property type="entry name" value="MgtC"/>
    <property type="match status" value="1"/>
</dbReference>
<feature type="transmembrane region" description="Helical" evidence="1">
    <location>
        <begin position="173"/>
        <end position="195"/>
    </location>
</feature>